<name>A0A1E3JRQ8_9TREE</name>
<dbReference type="GeneID" id="30191415"/>
<feature type="compositionally biased region" description="Acidic residues" evidence="1">
    <location>
        <begin position="287"/>
        <end position="298"/>
    </location>
</feature>
<protein>
    <submittedName>
        <fullName evidence="2">Uncharacterized protein</fullName>
    </submittedName>
</protein>
<feature type="compositionally biased region" description="Acidic residues" evidence="1">
    <location>
        <begin position="346"/>
        <end position="358"/>
    </location>
</feature>
<organism evidence="2 3">
    <name type="scientific">Cryptococcus wingfieldii CBS 7118</name>
    <dbReference type="NCBI Taxonomy" id="1295528"/>
    <lineage>
        <taxon>Eukaryota</taxon>
        <taxon>Fungi</taxon>
        <taxon>Dikarya</taxon>
        <taxon>Basidiomycota</taxon>
        <taxon>Agaricomycotina</taxon>
        <taxon>Tremellomycetes</taxon>
        <taxon>Tremellales</taxon>
        <taxon>Cryptococcaceae</taxon>
        <taxon>Cryptococcus</taxon>
    </lineage>
</organism>
<feature type="compositionally biased region" description="Low complexity" evidence="1">
    <location>
        <begin position="114"/>
        <end position="131"/>
    </location>
</feature>
<feature type="compositionally biased region" description="Acidic residues" evidence="1">
    <location>
        <begin position="185"/>
        <end position="195"/>
    </location>
</feature>
<dbReference type="OrthoDB" id="6222486at2759"/>
<comment type="caution">
    <text evidence="2">The sequence shown here is derived from an EMBL/GenBank/DDBJ whole genome shotgun (WGS) entry which is preliminary data.</text>
</comment>
<evidence type="ECO:0000313" key="3">
    <source>
        <dbReference type="Proteomes" id="UP000094819"/>
    </source>
</evidence>
<evidence type="ECO:0000256" key="1">
    <source>
        <dbReference type="SAM" id="MobiDB-lite"/>
    </source>
</evidence>
<dbReference type="CDD" id="cd09271">
    <property type="entry name" value="RNase_H2-C"/>
    <property type="match status" value="1"/>
</dbReference>
<evidence type="ECO:0000313" key="2">
    <source>
        <dbReference type="EMBL" id="ODO03356.1"/>
    </source>
</evidence>
<reference evidence="2 3" key="1">
    <citation type="submission" date="2016-06" db="EMBL/GenBank/DDBJ databases">
        <title>Evolution of pathogenesis and genome organization in the Tremellales.</title>
        <authorList>
            <person name="Cuomo C."/>
            <person name="Litvintseva A."/>
            <person name="Heitman J."/>
            <person name="Chen Y."/>
            <person name="Sun S."/>
            <person name="Springer D."/>
            <person name="Dromer F."/>
            <person name="Young S."/>
            <person name="Zeng Q."/>
            <person name="Chapman S."/>
            <person name="Gujja S."/>
            <person name="Saif S."/>
            <person name="Birren B."/>
        </authorList>
    </citation>
    <scope>NUCLEOTIDE SEQUENCE [LARGE SCALE GENOMIC DNA]</scope>
    <source>
        <strain evidence="2 3">CBS 7118</strain>
    </source>
</reference>
<dbReference type="GO" id="GO:0006401">
    <property type="term" value="P:RNA catabolic process"/>
    <property type="evidence" value="ECO:0007669"/>
    <property type="project" value="InterPro"/>
</dbReference>
<feature type="compositionally biased region" description="Low complexity" evidence="1">
    <location>
        <begin position="406"/>
        <end position="418"/>
    </location>
</feature>
<dbReference type="RefSeq" id="XP_019033407.1">
    <property type="nucleotide sequence ID" value="XM_019174355.1"/>
</dbReference>
<dbReference type="PANTHER" id="PTHR47204">
    <property type="entry name" value="OS02G0168900 PROTEIN"/>
    <property type="match status" value="1"/>
</dbReference>
<dbReference type="Pfam" id="PF08615">
    <property type="entry name" value="RNase_H2_suC"/>
    <property type="match status" value="2"/>
</dbReference>
<sequence>MSTKFILTAQKDTLPPAPALSLLPFSLGPTNAPYKATDANISGYFCPRPIAAPVGNQSEGQDAHAAQNLQATFRGRQLVGQELALPPSYRGVILSTTLPPNKGGTEDHSASHHTPLTPAASTASVAPTEVSAEGEEKPVTGESSSRHQRKSVLAKIKGAGQIALSRPRITRSKRPEPKKRVRLDSDDEDELEVPVEEPKEAKRPRISPSTPGKPLDVPEITIEEPTPLKASTSTTPSSLRQLRSGTPTASPRPSSVIEGELPSLTEEGEEGDEGAGDGADAVSVEVQEVEDQKEDMEEQVIPSPATEDALPTTPTFNVPPPPIESPDKEAARLATATEEAVKEEHEDVEMKEEADAEEAYGGPVRLLRPTATFDRFVLYTGDAPLAGFRADELEASSAPTEPPAESPESSAPAPAGESTIDGGIQVRPSWWRLGGSGEGGDEFVRGMGEWLGLVESMNKPVYLDGIEDDDDE</sequence>
<dbReference type="Gene3D" id="2.40.128.680">
    <property type="match status" value="1"/>
</dbReference>
<dbReference type="AlphaFoldDB" id="A0A1E3JRQ8"/>
<feature type="compositionally biased region" description="Polar residues" evidence="1">
    <location>
        <begin position="229"/>
        <end position="253"/>
    </location>
</feature>
<keyword evidence="3" id="KW-1185">Reference proteome</keyword>
<proteinExistence type="predicted"/>
<feature type="compositionally biased region" description="Acidic residues" evidence="1">
    <location>
        <begin position="266"/>
        <end position="275"/>
    </location>
</feature>
<feature type="region of interest" description="Disordered" evidence="1">
    <location>
        <begin position="390"/>
        <end position="438"/>
    </location>
</feature>
<dbReference type="Proteomes" id="UP000094819">
    <property type="component" value="Unassembled WGS sequence"/>
</dbReference>
<feature type="compositionally biased region" description="Basic residues" evidence="1">
    <location>
        <begin position="168"/>
        <end position="181"/>
    </location>
</feature>
<dbReference type="EMBL" id="AWGH01000005">
    <property type="protein sequence ID" value="ODO03356.1"/>
    <property type="molecule type" value="Genomic_DNA"/>
</dbReference>
<gene>
    <name evidence="2" type="ORF">L198_02202</name>
</gene>
<dbReference type="GO" id="GO:0032299">
    <property type="term" value="C:ribonuclease H2 complex"/>
    <property type="evidence" value="ECO:0007669"/>
    <property type="project" value="InterPro"/>
</dbReference>
<feature type="region of interest" description="Disordered" evidence="1">
    <location>
        <begin position="94"/>
        <end position="362"/>
    </location>
</feature>
<dbReference type="PANTHER" id="PTHR47204:SF1">
    <property type="entry name" value="RIBONUCLEASE H2 SUBUNIT C"/>
    <property type="match status" value="1"/>
</dbReference>
<accession>A0A1E3JRQ8</accession>
<dbReference type="InterPro" id="IPR013924">
    <property type="entry name" value="RNase_H2_suC"/>
</dbReference>